<evidence type="ECO:0000313" key="1">
    <source>
        <dbReference type="EMBL" id="ALL64975.1"/>
    </source>
</evidence>
<organism evidence="1 2">
    <name type="scientific">Paraburkholderia caribensis MBA4</name>
    <dbReference type="NCBI Taxonomy" id="1323664"/>
    <lineage>
        <taxon>Bacteria</taxon>
        <taxon>Pseudomonadati</taxon>
        <taxon>Pseudomonadota</taxon>
        <taxon>Betaproteobacteria</taxon>
        <taxon>Burkholderiales</taxon>
        <taxon>Burkholderiaceae</taxon>
        <taxon>Paraburkholderia</taxon>
    </lineage>
</organism>
<reference evidence="1 2" key="1">
    <citation type="journal article" date="2014" name="Genome Announc.">
        <title>Draft Genome Sequence of the Haloacid-Degrading Burkholderia caribensis Strain MBA4.</title>
        <authorList>
            <person name="Pan Y."/>
            <person name="Kong K.F."/>
            <person name="Tsang J.S."/>
        </authorList>
    </citation>
    <scope>NUCLEOTIDE SEQUENCE [LARGE SCALE GENOMIC DNA]</scope>
    <source>
        <strain evidence="1 2">MBA4</strain>
    </source>
</reference>
<proteinExistence type="predicted"/>
<dbReference type="Proteomes" id="UP000019146">
    <property type="component" value="Chromosome 1"/>
</dbReference>
<gene>
    <name evidence="1" type="ORF">K788_0002480</name>
</gene>
<name>A0A0P0R9L9_9BURK</name>
<evidence type="ECO:0000313" key="2">
    <source>
        <dbReference type="Proteomes" id="UP000019146"/>
    </source>
</evidence>
<dbReference type="AlphaFoldDB" id="A0A0P0R9L9"/>
<dbReference type="EMBL" id="CP012746">
    <property type="protein sequence ID" value="ALL64975.1"/>
    <property type="molecule type" value="Genomic_DNA"/>
</dbReference>
<dbReference type="KEGG" id="bcai:K788_0002480"/>
<protein>
    <submittedName>
        <fullName evidence="1">Uncharacterized protein</fullName>
    </submittedName>
</protein>
<accession>A0A0P0R9L9</accession>
<sequence length="81" mass="9363">MPCTTPCFLTRRCTLPDVLPPGLRRDTYRPAPSTIRRCGCFECLHRRWQFHCAHHLARTVPNDWKMSAGAAQRGEDLRRIG</sequence>